<keyword evidence="2" id="KW-1185">Reference proteome</keyword>
<evidence type="ECO:0000313" key="1">
    <source>
        <dbReference type="EMBL" id="AUG52662.1"/>
    </source>
</evidence>
<dbReference type="Proteomes" id="UP000233458">
    <property type="component" value="Chromosome"/>
</dbReference>
<accession>A0ABN5FCW8</accession>
<sequence length="73" mass="8237">MKFGLLNKAGQARHHRKRPCLYFCLNIVVMRVVVPVNCNRRFRDGAARSRSGINVIAIYMGRADLSGAHPVTR</sequence>
<name>A0ABN5FCW8_9PROT</name>
<evidence type="ECO:0000313" key="2">
    <source>
        <dbReference type="Proteomes" id="UP000233458"/>
    </source>
</evidence>
<proteinExistence type="predicted"/>
<dbReference type="EMBL" id="CP024199">
    <property type="protein sequence ID" value="AUG52662.1"/>
    <property type="molecule type" value="Genomic_DNA"/>
</dbReference>
<gene>
    <name evidence="1" type="ORF">CSC3H3_07995</name>
</gene>
<reference evidence="1 2" key="1">
    <citation type="submission" date="2017-10" db="EMBL/GenBank/DDBJ databases">
        <title>Biodiversity and function of Thalassospira species in the particle-attached aromatic-hydrocarbon-degrading consortia from the surface seawater of the China South Sea.</title>
        <authorList>
            <person name="Dong C."/>
            <person name="Liu R."/>
            <person name="Shao Z."/>
        </authorList>
    </citation>
    <scope>NUCLEOTIDE SEQUENCE [LARGE SCALE GENOMIC DNA]</scope>
    <source>
        <strain evidence="1 2">CSC3H3</strain>
    </source>
</reference>
<organism evidence="1 2">
    <name type="scientific">Thalassospira marina</name>
    <dbReference type="NCBI Taxonomy" id="2048283"/>
    <lineage>
        <taxon>Bacteria</taxon>
        <taxon>Pseudomonadati</taxon>
        <taxon>Pseudomonadota</taxon>
        <taxon>Alphaproteobacteria</taxon>
        <taxon>Rhodospirillales</taxon>
        <taxon>Thalassospiraceae</taxon>
        <taxon>Thalassospira</taxon>
    </lineage>
</organism>
<protein>
    <submittedName>
        <fullName evidence="1">Uncharacterized protein</fullName>
    </submittedName>
</protein>